<dbReference type="Gene3D" id="1.20.1250.20">
    <property type="entry name" value="MFS general substrate transporter like domains"/>
    <property type="match status" value="1"/>
</dbReference>
<name>A0A7X0SLT3_9BACL</name>
<feature type="transmembrane region" description="Helical" evidence="8">
    <location>
        <begin position="364"/>
        <end position="382"/>
    </location>
</feature>
<evidence type="ECO:0000256" key="1">
    <source>
        <dbReference type="ARBA" id="ARBA00004651"/>
    </source>
</evidence>
<dbReference type="EMBL" id="JACJVO010000019">
    <property type="protein sequence ID" value="MBB6732373.1"/>
    <property type="molecule type" value="Genomic_DNA"/>
</dbReference>
<dbReference type="InterPro" id="IPR036259">
    <property type="entry name" value="MFS_trans_sf"/>
</dbReference>
<evidence type="ECO:0000313" key="10">
    <source>
        <dbReference type="EMBL" id="MBB6732373.1"/>
    </source>
</evidence>
<comment type="subcellular location">
    <subcellularLocation>
        <location evidence="1">Cell membrane</location>
        <topology evidence="1">Multi-pass membrane protein</topology>
    </subcellularLocation>
</comment>
<dbReference type="InterPro" id="IPR010645">
    <property type="entry name" value="MFS_4"/>
</dbReference>
<dbReference type="Pfam" id="PF06779">
    <property type="entry name" value="MFS_4"/>
    <property type="match status" value="1"/>
</dbReference>
<dbReference type="InterPro" id="IPR050171">
    <property type="entry name" value="MFS_Transporters"/>
</dbReference>
<feature type="transmembrane region" description="Helical" evidence="8">
    <location>
        <begin position="181"/>
        <end position="202"/>
    </location>
</feature>
<feature type="transmembrane region" description="Helical" evidence="8">
    <location>
        <begin position="60"/>
        <end position="83"/>
    </location>
</feature>
<dbReference type="InterPro" id="IPR020846">
    <property type="entry name" value="MFS_dom"/>
</dbReference>
<dbReference type="PANTHER" id="PTHR23517:SF3">
    <property type="entry name" value="INTEGRAL MEMBRANE TRANSPORT PROTEIN"/>
    <property type="match status" value="1"/>
</dbReference>
<keyword evidence="4" id="KW-1003">Cell membrane</keyword>
<feature type="transmembrane region" description="Helical" evidence="8">
    <location>
        <begin position="95"/>
        <end position="113"/>
    </location>
</feature>
<keyword evidence="7 8" id="KW-0472">Membrane</keyword>
<evidence type="ECO:0000256" key="5">
    <source>
        <dbReference type="ARBA" id="ARBA00022692"/>
    </source>
</evidence>
<evidence type="ECO:0000256" key="3">
    <source>
        <dbReference type="ARBA" id="ARBA00022448"/>
    </source>
</evidence>
<dbReference type="InterPro" id="IPR020726">
    <property type="entry name" value="Bcl2_BH2_motif_CS"/>
</dbReference>
<protein>
    <submittedName>
        <fullName evidence="10">MFS transporter</fullName>
    </submittedName>
</protein>
<gene>
    <name evidence="10" type="ORF">H7C18_15745</name>
</gene>
<dbReference type="Proteomes" id="UP000564644">
    <property type="component" value="Unassembled WGS sequence"/>
</dbReference>
<reference evidence="10 11" key="1">
    <citation type="submission" date="2020-08" db="EMBL/GenBank/DDBJ databases">
        <title>Cohnella phylogeny.</title>
        <authorList>
            <person name="Dunlap C."/>
        </authorList>
    </citation>
    <scope>NUCLEOTIDE SEQUENCE [LARGE SCALE GENOMIC DNA]</scope>
    <source>
        <strain evidence="10 11">CBP 2801</strain>
    </source>
</reference>
<dbReference type="GO" id="GO:0005886">
    <property type="term" value="C:plasma membrane"/>
    <property type="evidence" value="ECO:0007669"/>
    <property type="project" value="UniProtKB-SubCell"/>
</dbReference>
<dbReference type="Pfam" id="PF07690">
    <property type="entry name" value="MFS_1"/>
    <property type="match status" value="1"/>
</dbReference>
<dbReference type="InterPro" id="IPR011701">
    <property type="entry name" value="MFS"/>
</dbReference>
<feature type="transmembrane region" description="Helical" evidence="8">
    <location>
        <begin position="305"/>
        <end position="328"/>
    </location>
</feature>
<evidence type="ECO:0000313" key="11">
    <source>
        <dbReference type="Proteomes" id="UP000564644"/>
    </source>
</evidence>
<keyword evidence="11" id="KW-1185">Reference proteome</keyword>
<dbReference type="PROSITE" id="PS50850">
    <property type="entry name" value="MFS"/>
    <property type="match status" value="1"/>
</dbReference>
<dbReference type="PANTHER" id="PTHR23517">
    <property type="entry name" value="RESISTANCE PROTEIN MDTM, PUTATIVE-RELATED-RELATED"/>
    <property type="match status" value="1"/>
</dbReference>
<keyword evidence="5 8" id="KW-0812">Transmembrane</keyword>
<evidence type="ECO:0000256" key="2">
    <source>
        <dbReference type="ARBA" id="ARBA00009458"/>
    </source>
</evidence>
<proteinExistence type="inferred from homology"/>
<evidence type="ECO:0000256" key="4">
    <source>
        <dbReference type="ARBA" id="ARBA00022475"/>
    </source>
</evidence>
<feature type="transmembrane region" description="Helical" evidence="8">
    <location>
        <begin position="394"/>
        <end position="413"/>
    </location>
</feature>
<dbReference type="GO" id="GO:0022857">
    <property type="term" value="F:transmembrane transporter activity"/>
    <property type="evidence" value="ECO:0007669"/>
    <property type="project" value="InterPro"/>
</dbReference>
<keyword evidence="3" id="KW-0813">Transport</keyword>
<evidence type="ECO:0000256" key="7">
    <source>
        <dbReference type="ARBA" id="ARBA00023136"/>
    </source>
</evidence>
<accession>A0A7X0SLT3</accession>
<dbReference type="SUPFAM" id="SSF103473">
    <property type="entry name" value="MFS general substrate transporter"/>
    <property type="match status" value="1"/>
</dbReference>
<comment type="caution">
    <text evidence="10">The sequence shown here is derived from an EMBL/GenBank/DDBJ whole genome shotgun (WGS) entry which is preliminary data.</text>
</comment>
<organism evidence="10 11">
    <name type="scientific">Cohnella zeiphila</name>
    <dbReference type="NCBI Taxonomy" id="2761120"/>
    <lineage>
        <taxon>Bacteria</taxon>
        <taxon>Bacillati</taxon>
        <taxon>Bacillota</taxon>
        <taxon>Bacilli</taxon>
        <taxon>Bacillales</taxon>
        <taxon>Paenibacillaceae</taxon>
        <taxon>Cohnella</taxon>
    </lineage>
</organism>
<keyword evidence="6 8" id="KW-1133">Transmembrane helix</keyword>
<comment type="similarity">
    <text evidence="2">Belongs to the Bcl-2 family.</text>
</comment>
<feature type="transmembrane region" description="Helical" evidence="8">
    <location>
        <begin position="30"/>
        <end position="48"/>
    </location>
</feature>
<feature type="domain" description="Major facilitator superfamily (MFS) profile" evidence="9">
    <location>
        <begin position="29"/>
        <end position="417"/>
    </location>
</feature>
<evidence type="ECO:0000259" key="9">
    <source>
        <dbReference type="PROSITE" id="PS50850"/>
    </source>
</evidence>
<evidence type="ECO:0000256" key="6">
    <source>
        <dbReference type="ARBA" id="ARBA00022989"/>
    </source>
</evidence>
<dbReference type="PROSITE" id="PS01258">
    <property type="entry name" value="BH2"/>
    <property type="match status" value="1"/>
</dbReference>
<dbReference type="AlphaFoldDB" id="A0A7X0SLT3"/>
<sequence length="419" mass="44417">MTVPHLQKAKPFSGGAPIERSPVAVSRGQHLLFVVATLLYWMTMYIYVPILTPFLQDRGVPLGIIGLIVGSYGLTQLAVRFPLGVYSDRMSRRKPFLIAGMVAGLISCGLFAIGSSWETPLAGRLVAGLCASSWVPFTVLYASYFPPEKATHAMGTLSFLTVAGQLAGMSASGWLADAGGWNAAFLTGMGIAAVGTLTASFIHEPKGTAAHREKPSKEANEKPLLIQAWSVVRRSPMLLEVAILALLAHCVLFITMFGFTPLQAVELGASESQLTLLVVSFMVPHAFVSLVTGRWIAPRLGTRRVIGAGFVLSAAFTAAIPFASSLAWLSITQIGNGAAQALYLPLLLGLAIQDVPSKDRATAMGFYQSIYSIGMFAGPYLAGWLNDGGGLKAGFAFGACVALAAAVIVWLRAPRATRR</sequence>
<dbReference type="RefSeq" id="WP_185130039.1">
    <property type="nucleotide sequence ID" value="NZ_JACJVO010000019.1"/>
</dbReference>
<feature type="transmembrane region" description="Helical" evidence="8">
    <location>
        <begin position="125"/>
        <end position="145"/>
    </location>
</feature>
<feature type="transmembrane region" description="Helical" evidence="8">
    <location>
        <begin position="237"/>
        <end position="262"/>
    </location>
</feature>
<feature type="transmembrane region" description="Helical" evidence="8">
    <location>
        <begin position="274"/>
        <end position="293"/>
    </location>
</feature>
<feature type="transmembrane region" description="Helical" evidence="8">
    <location>
        <begin position="334"/>
        <end position="352"/>
    </location>
</feature>
<feature type="transmembrane region" description="Helical" evidence="8">
    <location>
        <begin position="157"/>
        <end position="175"/>
    </location>
</feature>
<evidence type="ECO:0000256" key="8">
    <source>
        <dbReference type="SAM" id="Phobius"/>
    </source>
</evidence>